<name>A0A2W5D3M0_9CORY</name>
<comment type="caution">
    <text evidence="10">The sequence shown here is derived from an EMBL/GenBank/DDBJ whole genome shotgun (WGS) entry which is preliminary data.</text>
</comment>
<feature type="transmembrane region" description="Helical" evidence="9">
    <location>
        <begin position="277"/>
        <end position="298"/>
    </location>
</feature>
<dbReference type="Pfam" id="PF03595">
    <property type="entry name" value="SLAC1"/>
    <property type="match status" value="1"/>
</dbReference>
<feature type="region of interest" description="Disordered" evidence="8">
    <location>
        <begin position="1"/>
        <end position="86"/>
    </location>
</feature>
<feature type="transmembrane region" description="Helical" evidence="9">
    <location>
        <begin position="121"/>
        <end position="145"/>
    </location>
</feature>
<evidence type="ECO:0000256" key="5">
    <source>
        <dbReference type="ARBA" id="ARBA00022692"/>
    </source>
</evidence>
<dbReference type="Proteomes" id="UP000249451">
    <property type="component" value="Unassembled WGS sequence"/>
</dbReference>
<comment type="similarity">
    <text evidence="2">Belongs to the tellurite-resistance/dicarboxylate transporter (TDT) family.</text>
</comment>
<proteinExistence type="inferred from homology"/>
<dbReference type="InterPro" id="IPR051629">
    <property type="entry name" value="Sulfite_efflux_TDT"/>
</dbReference>
<dbReference type="InterPro" id="IPR038665">
    <property type="entry name" value="Voltage-dep_anion_channel_sf"/>
</dbReference>
<evidence type="ECO:0000256" key="8">
    <source>
        <dbReference type="SAM" id="MobiDB-lite"/>
    </source>
</evidence>
<feature type="transmembrane region" description="Helical" evidence="9">
    <location>
        <begin position="427"/>
        <end position="446"/>
    </location>
</feature>
<sequence>MARAAPETAPHGDGSHSNRSWRRHGGKEASRPAQQRTSNNWRGHNTVDSHSTPQPGRDERPERPTRAVHQAQFKSASGDEQPSSIWPSALPPASPVWFPSVMGTAILSSLLGRQVPDHGWLLYPATALMGIAIVLLIGLGAGFAVNARRNPGMFANTWRYMSILPTWGTVSMGMTATGSAIHNVGPLLPFGTAATPRAGLTDSAPADWIIAVAATLWLIGTLIGLFTTFRVALRLMEKGANHPVPAWGLAVVPPMVSATTGASLVDDVASEQLTVVLVLAVTAFFFLALFFAVLLFTLAYRSHFFYHPLPVDASISTWIPLGVVGQSTAAAQSIAAQAEFVMLPSATPAVTWLAHAYGWVALVIGIPVVAFAVIRTIYGFRERMNFTPGWWALTFPIGTVALGAAMMAETMSGPWQVIPQVVGTGSLIALCCTWTFCTIATLTAIVKVRATR</sequence>
<comment type="subcellular location">
    <subcellularLocation>
        <location evidence="1">Cell membrane</location>
        <topology evidence="1">Multi-pass membrane protein</topology>
    </subcellularLocation>
</comment>
<dbReference type="InterPro" id="IPR004695">
    <property type="entry name" value="SLAC1/Mae1/Ssu1/TehA"/>
</dbReference>
<gene>
    <name evidence="10" type="ORF">DI609_03280</name>
</gene>
<feature type="transmembrane region" description="Helical" evidence="9">
    <location>
        <begin position="390"/>
        <end position="407"/>
    </location>
</feature>
<evidence type="ECO:0000256" key="4">
    <source>
        <dbReference type="ARBA" id="ARBA00022475"/>
    </source>
</evidence>
<organism evidence="10 11">
    <name type="scientific">Corynebacterium urealyticum</name>
    <dbReference type="NCBI Taxonomy" id="43771"/>
    <lineage>
        <taxon>Bacteria</taxon>
        <taxon>Bacillati</taxon>
        <taxon>Actinomycetota</taxon>
        <taxon>Actinomycetes</taxon>
        <taxon>Mycobacteriales</taxon>
        <taxon>Corynebacteriaceae</taxon>
        <taxon>Corynebacterium</taxon>
    </lineage>
</organism>
<feature type="transmembrane region" description="Helical" evidence="9">
    <location>
        <begin position="356"/>
        <end position="378"/>
    </location>
</feature>
<evidence type="ECO:0000256" key="9">
    <source>
        <dbReference type="SAM" id="Phobius"/>
    </source>
</evidence>
<keyword evidence="3" id="KW-0813">Transport</keyword>
<dbReference type="AlphaFoldDB" id="A0A2W5D3M0"/>
<evidence type="ECO:0000256" key="7">
    <source>
        <dbReference type="ARBA" id="ARBA00023136"/>
    </source>
</evidence>
<dbReference type="EMBL" id="QFNY01000051">
    <property type="protein sequence ID" value="PZP01886.1"/>
    <property type="molecule type" value="Genomic_DNA"/>
</dbReference>
<evidence type="ECO:0000256" key="2">
    <source>
        <dbReference type="ARBA" id="ARBA00008566"/>
    </source>
</evidence>
<evidence type="ECO:0000313" key="11">
    <source>
        <dbReference type="Proteomes" id="UP000249451"/>
    </source>
</evidence>
<evidence type="ECO:0000256" key="3">
    <source>
        <dbReference type="ARBA" id="ARBA00022448"/>
    </source>
</evidence>
<reference evidence="10 11" key="1">
    <citation type="submission" date="2017-11" db="EMBL/GenBank/DDBJ databases">
        <title>Infants hospitalized years apart are colonized by the same room-sourced microbial strains.</title>
        <authorList>
            <person name="Brooks B."/>
            <person name="Olm M.R."/>
            <person name="Firek B.A."/>
            <person name="Baker R."/>
            <person name="Thomas B.C."/>
            <person name="Morowitz M.J."/>
            <person name="Banfield J.F."/>
        </authorList>
    </citation>
    <scope>NUCLEOTIDE SEQUENCE [LARGE SCALE GENOMIC DNA]</scope>
    <source>
        <strain evidence="10">S2_012_000_R3_87</strain>
    </source>
</reference>
<evidence type="ECO:0000256" key="1">
    <source>
        <dbReference type="ARBA" id="ARBA00004651"/>
    </source>
</evidence>
<feature type="compositionally biased region" description="Basic and acidic residues" evidence="8">
    <location>
        <begin position="56"/>
        <end position="65"/>
    </location>
</feature>
<keyword evidence="5 9" id="KW-0812">Transmembrane</keyword>
<dbReference type="CDD" id="cd09320">
    <property type="entry name" value="TDT_like_2"/>
    <property type="match status" value="1"/>
</dbReference>
<keyword evidence="4" id="KW-1003">Cell membrane</keyword>
<dbReference type="Gene3D" id="1.50.10.150">
    <property type="entry name" value="Voltage-dependent anion channel"/>
    <property type="match status" value="1"/>
</dbReference>
<dbReference type="GO" id="GO:0055085">
    <property type="term" value="P:transmembrane transport"/>
    <property type="evidence" value="ECO:0007669"/>
    <property type="project" value="InterPro"/>
</dbReference>
<feature type="transmembrane region" description="Helical" evidence="9">
    <location>
        <begin position="166"/>
        <end position="188"/>
    </location>
</feature>
<feature type="transmembrane region" description="Helical" evidence="9">
    <location>
        <begin position="208"/>
        <end position="232"/>
    </location>
</feature>
<evidence type="ECO:0000256" key="6">
    <source>
        <dbReference type="ARBA" id="ARBA00022989"/>
    </source>
</evidence>
<dbReference type="PANTHER" id="PTHR31686">
    <property type="match status" value="1"/>
</dbReference>
<dbReference type="GO" id="GO:0005886">
    <property type="term" value="C:plasma membrane"/>
    <property type="evidence" value="ECO:0007669"/>
    <property type="project" value="UniProtKB-SubCell"/>
</dbReference>
<keyword evidence="6 9" id="KW-1133">Transmembrane helix</keyword>
<dbReference type="PANTHER" id="PTHR31686:SF1">
    <property type="entry name" value="SULFITE EFFLUX PUMP SSU1"/>
    <property type="match status" value="1"/>
</dbReference>
<feature type="compositionally biased region" description="Polar residues" evidence="8">
    <location>
        <begin position="72"/>
        <end position="86"/>
    </location>
</feature>
<keyword evidence="7 9" id="KW-0472">Membrane</keyword>
<evidence type="ECO:0000313" key="10">
    <source>
        <dbReference type="EMBL" id="PZP01886.1"/>
    </source>
</evidence>
<accession>A0A2W5D3M0</accession>
<feature type="compositionally biased region" description="Polar residues" evidence="8">
    <location>
        <begin position="32"/>
        <end position="54"/>
    </location>
</feature>
<protein>
    <submittedName>
        <fullName evidence="10">C4-dicarboxylate ABC transporter</fullName>
    </submittedName>
</protein>